<evidence type="ECO:0000259" key="10">
    <source>
        <dbReference type="PROSITE" id="PS51755"/>
    </source>
</evidence>
<feature type="domain" description="OmpR/PhoB-type" evidence="10">
    <location>
        <begin position="126"/>
        <end position="224"/>
    </location>
</feature>
<feature type="modified residue" description="4-aspartylphosphate" evidence="7">
    <location>
        <position position="51"/>
    </location>
</feature>
<dbReference type="eggNOG" id="COG0745">
    <property type="taxonomic scope" value="Bacteria"/>
</dbReference>
<dbReference type="GO" id="GO:0000976">
    <property type="term" value="F:transcription cis-regulatory region binding"/>
    <property type="evidence" value="ECO:0007669"/>
    <property type="project" value="TreeGrafter"/>
</dbReference>
<dbReference type="Gene3D" id="1.10.10.10">
    <property type="entry name" value="Winged helix-like DNA-binding domain superfamily/Winged helix DNA-binding domain"/>
    <property type="match status" value="1"/>
</dbReference>
<evidence type="ECO:0000256" key="5">
    <source>
        <dbReference type="ARBA" id="ARBA00023159"/>
    </source>
</evidence>
<dbReference type="RefSeq" id="WP_010488796.1">
    <property type="nucleotide sequence ID" value="NZ_AZCT01000006.1"/>
</dbReference>
<feature type="DNA-binding region" description="OmpR/PhoB-type" evidence="8">
    <location>
        <begin position="126"/>
        <end position="224"/>
    </location>
</feature>
<feature type="domain" description="Response regulatory" evidence="9">
    <location>
        <begin position="3"/>
        <end position="115"/>
    </location>
</feature>
<dbReference type="GO" id="GO:0005829">
    <property type="term" value="C:cytosol"/>
    <property type="evidence" value="ECO:0007669"/>
    <property type="project" value="TreeGrafter"/>
</dbReference>
<dbReference type="Pfam" id="PF00486">
    <property type="entry name" value="Trans_reg_C"/>
    <property type="match status" value="1"/>
</dbReference>
<dbReference type="PANTHER" id="PTHR48111:SF2">
    <property type="entry name" value="RESPONSE REGULATOR SAER"/>
    <property type="match status" value="1"/>
</dbReference>
<reference evidence="11 12" key="1">
    <citation type="journal article" date="2015" name="Genome Announc.">
        <title>Expanding the biotechnology potential of lactobacilli through comparative genomics of 213 strains and associated genera.</title>
        <authorList>
            <person name="Sun Z."/>
            <person name="Harris H.M."/>
            <person name="McCann A."/>
            <person name="Guo C."/>
            <person name="Argimon S."/>
            <person name="Zhang W."/>
            <person name="Yang X."/>
            <person name="Jeffery I.B."/>
            <person name="Cooney J.C."/>
            <person name="Kagawa T.F."/>
            <person name="Liu W."/>
            <person name="Song Y."/>
            <person name="Salvetti E."/>
            <person name="Wrobel A."/>
            <person name="Rasinkangas P."/>
            <person name="Parkhill J."/>
            <person name="Rea M.C."/>
            <person name="O'Sullivan O."/>
            <person name="Ritari J."/>
            <person name="Douillard F.P."/>
            <person name="Paul Ross R."/>
            <person name="Yang R."/>
            <person name="Briner A.E."/>
            <person name="Felis G.E."/>
            <person name="de Vos W.M."/>
            <person name="Barrangou R."/>
            <person name="Klaenhammer T.R."/>
            <person name="Caufield P.W."/>
            <person name="Cui Y."/>
            <person name="Zhang H."/>
            <person name="O'Toole P.W."/>
        </authorList>
    </citation>
    <scope>NUCLEOTIDE SEQUENCE [LARGE SCALE GENOMIC DNA]</scope>
    <source>
        <strain evidence="11 12">DSM 20178</strain>
    </source>
</reference>
<evidence type="ECO:0000256" key="7">
    <source>
        <dbReference type="PROSITE-ProRule" id="PRU00169"/>
    </source>
</evidence>
<dbReference type="PROSITE" id="PS51755">
    <property type="entry name" value="OMPR_PHOB"/>
    <property type="match status" value="1"/>
</dbReference>
<dbReference type="Gene3D" id="3.40.50.2300">
    <property type="match status" value="1"/>
</dbReference>
<evidence type="ECO:0000256" key="4">
    <source>
        <dbReference type="ARBA" id="ARBA00023125"/>
    </source>
</evidence>
<dbReference type="SMART" id="SM00448">
    <property type="entry name" value="REC"/>
    <property type="match status" value="1"/>
</dbReference>
<organism evidence="11 12">
    <name type="scientific">Lacticaseibacillus zeae DSM 20178 = KCTC 3804</name>
    <dbReference type="NCBI Taxonomy" id="1423816"/>
    <lineage>
        <taxon>Bacteria</taxon>
        <taxon>Bacillati</taxon>
        <taxon>Bacillota</taxon>
        <taxon>Bacilli</taxon>
        <taxon>Lactobacillales</taxon>
        <taxon>Lactobacillaceae</taxon>
        <taxon>Lacticaseibacillus</taxon>
    </lineage>
</organism>
<dbReference type="InterPro" id="IPR001789">
    <property type="entry name" value="Sig_transdc_resp-reg_receiver"/>
</dbReference>
<accession>A0A0R1F1X0</accession>
<dbReference type="InterPro" id="IPR036388">
    <property type="entry name" value="WH-like_DNA-bd_sf"/>
</dbReference>
<dbReference type="EMBL" id="AZCT01000006">
    <property type="protein sequence ID" value="KRK12583.1"/>
    <property type="molecule type" value="Genomic_DNA"/>
</dbReference>
<dbReference type="GO" id="GO:0032993">
    <property type="term" value="C:protein-DNA complex"/>
    <property type="evidence" value="ECO:0007669"/>
    <property type="project" value="TreeGrafter"/>
</dbReference>
<keyword evidence="4 8" id="KW-0238">DNA-binding</keyword>
<evidence type="ECO:0000256" key="6">
    <source>
        <dbReference type="ARBA" id="ARBA00023163"/>
    </source>
</evidence>
<name>A0A0R1F1X0_LACZE</name>
<keyword evidence="3" id="KW-0805">Transcription regulation</keyword>
<dbReference type="Gene3D" id="6.10.250.690">
    <property type="match status" value="1"/>
</dbReference>
<dbReference type="Pfam" id="PF00072">
    <property type="entry name" value="Response_reg"/>
    <property type="match status" value="1"/>
</dbReference>
<dbReference type="CDD" id="cd00383">
    <property type="entry name" value="trans_reg_C"/>
    <property type="match status" value="1"/>
</dbReference>
<protein>
    <submittedName>
        <fullName evidence="11">OmpR family DNA-binding response regulator</fullName>
    </submittedName>
</protein>
<dbReference type="SMART" id="SM00862">
    <property type="entry name" value="Trans_reg_C"/>
    <property type="match status" value="1"/>
</dbReference>
<evidence type="ECO:0000256" key="1">
    <source>
        <dbReference type="ARBA" id="ARBA00022553"/>
    </source>
</evidence>
<sequence length="224" mass="25387">MAKILIVEDHKDIQALLQDVLAPTYEVVQAFDGIQALTQFHRVHPDLVILDLMLPNVTGESVLTTIRKTSQVPVLVLTAIQDKQKTVALLKQGANDYLTKPFDIDELLARVQVQLRQNKPTTAQEDDALQVGEILLDPKRHAVTVNHQPLTLPKKEYAILALMMRDPHQVFDKRQLYEQVWGEPFLNADNTLNVHISNLRTQINDLAQNPKYIISIWGIGVRLV</sequence>
<dbReference type="InterPro" id="IPR001867">
    <property type="entry name" value="OmpR/PhoB-type_DNA-bd"/>
</dbReference>
<dbReference type="GO" id="GO:0006355">
    <property type="term" value="P:regulation of DNA-templated transcription"/>
    <property type="evidence" value="ECO:0007669"/>
    <property type="project" value="InterPro"/>
</dbReference>
<evidence type="ECO:0000256" key="2">
    <source>
        <dbReference type="ARBA" id="ARBA00023012"/>
    </source>
</evidence>
<dbReference type="Proteomes" id="UP000051984">
    <property type="component" value="Unassembled WGS sequence"/>
</dbReference>
<dbReference type="GO" id="GO:0000156">
    <property type="term" value="F:phosphorelay response regulator activity"/>
    <property type="evidence" value="ECO:0007669"/>
    <property type="project" value="TreeGrafter"/>
</dbReference>
<proteinExistence type="predicted"/>
<dbReference type="PROSITE" id="PS50110">
    <property type="entry name" value="RESPONSE_REGULATORY"/>
    <property type="match status" value="1"/>
</dbReference>
<evidence type="ECO:0000313" key="12">
    <source>
        <dbReference type="Proteomes" id="UP000051984"/>
    </source>
</evidence>
<keyword evidence="2" id="KW-0902">Two-component regulatory system</keyword>
<keyword evidence="1 7" id="KW-0597">Phosphoprotein</keyword>
<dbReference type="SUPFAM" id="SSF52172">
    <property type="entry name" value="CheY-like"/>
    <property type="match status" value="1"/>
</dbReference>
<evidence type="ECO:0000256" key="3">
    <source>
        <dbReference type="ARBA" id="ARBA00023015"/>
    </source>
</evidence>
<dbReference type="InterPro" id="IPR011006">
    <property type="entry name" value="CheY-like_superfamily"/>
</dbReference>
<keyword evidence="5" id="KW-0010">Activator</keyword>
<dbReference type="AlphaFoldDB" id="A0A0R1F1X0"/>
<keyword evidence="6" id="KW-0804">Transcription</keyword>
<dbReference type="PANTHER" id="PTHR48111">
    <property type="entry name" value="REGULATOR OF RPOS"/>
    <property type="match status" value="1"/>
</dbReference>
<dbReference type="FunFam" id="1.10.10.10:FF:000018">
    <property type="entry name" value="DNA-binding response regulator ResD"/>
    <property type="match status" value="1"/>
</dbReference>
<evidence type="ECO:0000256" key="8">
    <source>
        <dbReference type="PROSITE-ProRule" id="PRU01091"/>
    </source>
</evidence>
<dbReference type="PATRIC" id="fig|1423816.3.peg.2822"/>
<gene>
    <name evidence="11" type="ORF">FD51_GL002716</name>
</gene>
<comment type="caution">
    <text evidence="11">The sequence shown here is derived from an EMBL/GenBank/DDBJ whole genome shotgun (WGS) entry which is preliminary data.</text>
</comment>
<evidence type="ECO:0000259" key="9">
    <source>
        <dbReference type="PROSITE" id="PS50110"/>
    </source>
</evidence>
<evidence type="ECO:0000313" key="11">
    <source>
        <dbReference type="EMBL" id="KRK12583.1"/>
    </source>
</evidence>
<dbReference type="InterPro" id="IPR039420">
    <property type="entry name" value="WalR-like"/>
</dbReference>